<keyword evidence="3" id="KW-1185">Reference proteome</keyword>
<protein>
    <submittedName>
        <fullName evidence="2">DUF499 domain-containing protein</fullName>
    </submittedName>
</protein>
<evidence type="ECO:0000313" key="3">
    <source>
        <dbReference type="Proteomes" id="UP001333102"/>
    </source>
</evidence>
<name>A0ABZ1BT98_9FIRM</name>
<dbReference type="Proteomes" id="UP001333102">
    <property type="component" value="Chromosome"/>
</dbReference>
<feature type="region of interest" description="Disordered" evidence="1">
    <location>
        <begin position="829"/>
        <end position="848"/>
    </location>
</feature>
<evidence type="ECO:0000313" key="2">
    <source>
        <dbReference type="EMBL" id="WRP15861.1"/>
    </source>
</evidence>
<evidence type="ECO:0000256" key="1">
    <source>
        <dbReference type="SAM" id="MobiDB-lite"/>
    </source>
</evidence>
<dbReference type="InterPro" id="IPR007555">
    <property type="entry name" value="DUF499"/>
</dbReference>
<organism evidence="2 3">
    <name type="scientific">Geochorda subterranea</name>
    <dbReference type="NCBI Taxonomy" id="3109564"/>
    <lineage>
        <taxon>Bacteria</taxon>
        <taxon>Bacillati</taxon>
        <taxon>Bacillota</taxon>
        <taxon>Limnochordia</taxon>
        <taxon>Limnochordales</taxon>
        <taxon>Geochordaceae</taxon>
        <taxon>Geochorda</taxon>
    </lineage>
</organism>
<dbReference type="Pfam" id="PF04465">
    <property type="entry name" value="DUF499"/>
    <property type="match status" value="1"/>
</dbReference>
<gene>
    <name evidence="2" type="ORF">VLY81_06840</name>
</gene>
<reference evidence="3" key="1">
    <citation type="submission" date="2023-12" db="EMBL/GenBank/DDBJ databases">
        <title>Novel isolates from deep terrestrial aquifers shed light on the physiology and ecology of the class Limnochordia.</title>
        <authorList>
            <person name="Karnachuk O.V."/>
            <person name="Lukina A.P."/>
            <person name="Avakyan M.R."/>
            <person name="Kadnikov V."/>
            <person name="Begmatov S."/>
            <person name="Beletsky A.V."/>
            <person name="Mardanov A.V."/>
            <person name="Ravin N.V."/>
        </authorList>
    </citation>
    <scope>NUCLEOTIDE SEQUENCE [LARGE SCALE GENOMIC DNA]</scope>
    <source>
        <strain evidence="3">LN</strain>
    </source>
</reference>
<proteinExistence type="predicted"/>
<dbReference type="RefSeq" id="WP_324670269.1">
    <property type="nucleotide sequence ID" value="NZ_CP141614.1"/>
</dbReference>
<dbReference type="EMBL" id="CP141614">
    <property type="protein sequence ID" value="WRP15861.1"/>
    <property type="molecule type" value="Genomic_DNA"/>
</dbReference>
<accession>A0ABZ1BT98</accession>
<sequence length="1004" mass="112537">MRTIFDTCQPRQDVLTGQLTEDKFAADLHGVALKERGIDPIYRDARVFFTYTYPTRGLRDLVRHVFGRFVGVPGASPVVRLETSVGGGKTHNLIALWHLASSPGVAMEAARDWLPARSLPDHPLRPVALVGDRYGGSEAALHDGVVTRTLWGEMAWQLDRYEVMREVDETRQVPSESRLKEVLAGRKVVVLLDELARYLRTAKGQKVGSSNLANQTLTFFHMLLAYAVSHDDLVVVYTLTGADDAYAVERDEIVEQEQEVLAISAKFARVMTPVAEDELASVLRRRLFERIDMGAAEEIAQSYVQHLRLIRRQGAPMPAEVDEPTFADRFREAYPFHPELLTTLFRKTASYPTFHRTRGALRLLAAVVRQLWRERPADAYLIQSTDIDLSHPVVREELTSRLDRAHLTTAIAEDIWSEHGDAHAQELDREWASRGMRQLSQRVAQVVFLHSLVHTSRLGVAGAEPAEVHLACARPGLPFDLVDKALAQIDELFWYADFDGRRYLFHDEATIKKVIAQATSRTGLVAAKDAIRLKVREQYGGTIFRLVPFPPGPEGVDDEAGRPQLVVLDFDHVTVETGSTEVPAVVQEIFERAGEGRDFRHYQNNLILLVCDTTKKDAMVDAARRFKGIESLLESEELRQRLADADRRKLQEAHGKAALDFVVAIRNAYSHLYYRSLHDGLMAHYELLPQESADVKRPAQVVLRSVLEAQSKVLTRDLAPQWVLDRIWPEGKGHEAQLSLADLVDRFARRPRAYMLLDEGLQRLRVTIQQGVKQELWVYRDESTERTYRKDRPPSTEQVRFGQDALLLTPALADRLYPQERPQPVAVVPAGDGQPQASDGAAGTRPPVRPAPPVVEVEWVEAEGPAPQAFTAVADRLRERGRVALSELRLDVVGAPGVRRLADGWSAVDNALAGADVMVMHELEASDSQGQRISLRFEGPGRLFARLHGWLRATLDGLSSDPHVLTRIHARFPGPVALSDPRLARLARDLEETYRCGPVGVRGR</sequence>